<accession>D8TPD3</accession>
<dbReference type="RefSeq" id="XP_002948336.1">
    <property type="nucleotide sequence ID" value="XM_002948290.1"/>
</dbReference>
<dbReference type="OrthoDB" id="437457at2759"/>
<evidence type="ECO:0000313" key="1">
    <source>
        <dbReference type="EMBL" id="EFJ50743.1"/>
    </source>
</evidence>
<keyword evidence="2" id="KW-1185">Reference proteome</keyword>
<gene>
    <name evidence="1" type="ORF">VOLCADRAFT_88577</name>
</gene>
<dbReference type="GeneID" id="9624333"/>
<sequence>MYGTHQSQATGTRLPPVGSVVRLGGLSSVQELNGAIGTVLGPMKDNGRLPVRLLSPPAAVAGWPGGVWAWPNNLTELPPGTVAAVYLHGSVILPACTDVFAYQSNGTAQVVRGLRTAAATGNLPAGWQRCEVATMLGLPLALLELTPWSEPVPGGRSIAVYLLVDPVSASVFVWLWVQGLGSVLVARTDGLHFTTEEMAQLDDYNMHLMDLWSEFTDDARRKALTKQAFRSFVRSEAADATLRTERLAALAAYRATGGSGCEDRVLSSHFVWTKDQRGMR</sequence>
<protein>
    <submittedName>
        <fullName evidence="1">Uncharacterized protein</fullName>
    </submittedName>
</protein>
<name>D8TPD3_VOLCA</name>
<organism evidence="2">
    <name type="scientific">Volvox carteri f. nagariensis</name>
    <dbReference type="NCBI Taxonomy" id="3068"/>
    <lineage>
        <taxon>Eukaryota</taxon>
        <taxon>Viridiplantae</taxon>
        <taxon>Chlorophyta</taxon>
        <taxon>core chlorophytes</taxon>
        <taxon>Chlorophyceae</taxon>
        <taxon>CS clade</taxon>
        <taxon>Chlamydomonadales</taxon>
        <taxon>Volvocaceae</taxon>
        <taxon>Volvox</taxon>
    </lineage>
</organism>
<dbReference type="KEGG" id="vcn:VOLCADRAFT_88577"/>
<dbReference type="AlphaFoldDB" id="D8TPD3"/>
<dbReference type="Proteomes" id="UP000001058">
    <property type="component" value="Unassembled WGS sequence"/>
</dbReference>
<dbReference type="EMBL" id="GL378330">
    <property type="protein sequence ID" value="EFJ50743.1"/>
    <property type="molecule type" value="Genomic_DNA"/>
</dbReference>
<reference evidence="1 2" key="1">
    <citation type="journal article" date="2010" name="Science">
        <title>Genomic analysis of organismal complexity in the multicellular green alga Volvox carteri.</title>
        <authorList>
            <person name="Prochnik S.E."/>
            <person name="Umen J."/>
            <person name="Nedelcu A.M."/>
            <person name="Hallmann A."/>
            <person name="Miller S.M."/>
            <person name="Nishii I."/>
            <person name="Ferris P."/>
            <person name="Kuo A."/>
            <person name="Mitros T."/>
            <person name="Fritz-Laylin L.K."/>
            <person name="Hellsten U."/>
            <person name="Chapman J."/>
            <person name="Simakov O."/>
            <person name="Rensing S.A."/>
            <person name="Terry A."/>
            <person name="Pangilinan J."/>
            <person name="Kapitonov V."/>
            <person name="Jurka J."/>
            <person name="Salamov A."/>
            <person name="Shapiro H."/>
            <person name="Schmutz J."/>
            <person name="Grimwood J."/>
            <person name="Lindquist E."/>
            <person name="Lucas S."/>
            <person name="Grigoriev I.V."/>
            <person name="Schmitt R."/>
            <person name="Kirk D."/>
            <person name="Rokhsar D.S."/>
        </authorList>
    </citation>
    <scope>NUCLEOTIDE SEQUENCE [LARGE SCALE GENOMIC DNA]</scope>
    <source>
        <strain evidence="2">f. Nagariensis / Eve</strain>
    </source>
</reference>
<dbReference type="STRING" id="3068.D8TPD3"/>
<dbReference type="InParanoid" id="D8TPD3"/>
<evidence type="ECO:0000313" key="2">
    <source>
        <dbReference type="Proteomes" id="UP000001058"/>
    </source>
</evidence>
<proteinExistence type="predicted"/>